<keyword evidence="3" id="KW-1185">Reference proteome</keyword>
<comment type="caution">
    <text evidence="2">The sequence shown here is derived from an EMBL/GenBank/DDBJ whole genome shotgun (WGS) entry which is preliminary data.</text>
</comment>
<feature type="compositionally biased region" description="Basic and acidic residues" evidence="1">
    <location>
        <begin position="386"/>
        <end position="399"/>
    </location>
</feature>
<organism evidence="2 3">
    <name type="scientific">Olpidium bornovanus</name>
    <dbReference type="NCBI Taxonomy" id="278681"/>
    <lineage>
        <taxon>Eukaryota</taxon>
        <taxon>Fungi</taxon>
        <taxon>Fungi incertae sedis</taxon>
        <taxon>Olpidiomycota</taxon>
        <taxon>Olpidiomycotina</taxon>
        <taxon>Olpidiomycetes</taxon>
        <taxon>Olpidiales</taxon>
        <taxon>Olpidiaceae</taxon>
        <taxon>Olpidium</taxon>
    </lineage>
</organism>
<evidence type="ECO:0000313" key="2">
    <source>
        <dbReference type="EMBL" id="KAG5461356.1"/>
    </source>
</evidence>
<gene>
    <name evidence="2" type="ORF">BJ554DRAFT_6465</name>
</gene>
<dbReference type="AlphaFoldDB" id="A0A8H7ZXW0"/>
<sequence length="479" mass="51752">MSVVSPTSPGDADEDERPVLEGTEHYLGRQPPQQSEPPAPRLRSRLRSLRNVGGARPSYTYQPSRLRISLSDSVLLNLLDRDDDESGSGGETDGESSSAWDAIAAHAAADDGALPTQIGLSAFPAGDAALARGSVRTLTDPDSVLQRRHSDPELSFRAGERRFTAGDLQELCAQKLSNPSLQQGLHRQLLLHRLGRRFSAEEARLRQSQHSARRRRKPPPVKPLVDFGPSPNSSVWQLDGPASAPAQTSTTSGRRAKMQAKDMQRTKSGENAVTGHFPPRVLAGDVVVKNGFRERLLTMLDVIPSSKSAYSRKIADNPLRITGEPDKPAQDQPLSPAKRAAQWQFLLKRISGGDVVVGTEKFAGSRRREPEPETQLALPPAGAPEIAREAGVDEPDGGKTVHCSANVSSRRTGDVDDNGGGIGPRNTDHAEQRLHPRGLPAPQNCEGAQKLGSATTGRPPPKSKLRWSPVSWPPPPRWA</sequence>
<proteinExistence type="predicted"/>
<name>A0A8H7ZXW0_9FUNG</name>
<feature type="region of interest" description="Disordered" evidence="1">
    <location>
        <begin position="201"/>
        <end position="276"/>
    </location>
</feature>
<feature type="compositionally biased region" description="Basic and acidic residues" evidence="1">
    <location>
        <begin position="259"/>
        <end position="268"/>
    </location>
</feature>
<reference evidence="2 3" key="1">
    <citation type="journal article" name="Sci. Rep.">
        <title>Genome-scale phylogenetic analyses confirm Olpidium as the closest living zoosporic fungus to the non-flagellated, terrestrial fungi.</title>
        <authorList>
            <person name="Chang Y."/>
            <person name="Rochon D."/>
            <person name="Sekimoto S."/>
            <person name="Wang Y."/>
            <person name="Chovatia M."/>
            <person name="Sandor L."/>
            <person name="Salamov A."/>
            <person name="Grigoriev I.V."/>
            <person name="Stajich J.E."/>
            <person name="Spatafora J.W."/>
        </authorList>
    </citation>
    <scope>NUCLEOTIDE SEQUENCE [LARGE SCALE GENOMIC DNA]</scope>
    <source>
        <strain evidence="2">S191</strain>
    </source>
</reference>
<evidence type="ECO:0000256" key="1">
    <source>
        <dbReference type="SAM" id="MobiDB-lite"/>
    </source>
</evidence>
<feature type="compositionally biased region" description="Basic and acidic residues" evidence="1">
    <location>
        <begin position="17"/>
        <end position="27"/>
    </location>
</feature>
<accession>A0A8H7ZXW0</accession>
<protein>
    <submittedName>
        <fullName evidence="2">Uncharacterized protein</fullName>
    </submittedName>
</protein>
<feature type="region of interest" description="Disordered" evidence="1">
    <location>
        <begin position="1"/>
        <end position="42"/>
    </location>
</feature>
<dbReference type="EMBL" id="JAEFCI010003773">
    <property type="protein sequence ID" value="KAG5461356.1"/>
    <property type="molecule type" value="Genomic_DNA"/>
</dbReference>
<feature type="region of interest" description="Disordered" evidence="1">
    <location>
        <begin position="362"/>
        <end position="479"/>
    </location>
</feature>
<dbReference type="Proteomes" id="UP000673691">
    <property type="component" value="Unassembled WGS sequence"/>
</dbReference>
<evidence type="ECO:0000313" key="3">
    <source>
        <dbReference type="Proteomes" id="UP000673691"/>
    </source>
</evidence>
<feature type="region of interest" description="Disordered" evidence="1">
    <location>
        <begin position="318"/>
        <end position="337"/>
    </location>
</feature>